<keyword evidence="4" id="KW-1185">Reference proteome</keyword>
<sequence length="280" mass="30558">MNRSMCSGRVAAGPRALPTRARSAHRAAAQRTTVRVCLSLRSVGVIAELIGVLPPEGAPVLQKLVKAVKEDMEEAQQERQEAQQELQEAQQERQQAEQRKDEAVAVMIREKDEKMVLADKFRQQEKMLARAMYSAGVRDGRSCLEFLETLNGIVRRQRVKGWTKVLEQRPDLIDCLAKAAPSWGVDVNDSKAAEKLAGKIAGMFNVLSNRIHTFVPELGLVVYAGVPDSPTGEALVCLVEAFGVPCERHQSVRFERPISLKHPAGGGNGGRTTSVLGGAA</sequence>
<proteinExistence type="predicted"/>
<accession>A0A835XZH9</accession>
<dbReference type="Proteomes" id="UP000612055">
    <property type="component" value="Unassembled WGS sequence"/>
</dbReference>
<keyword evidence="1" id="KW-0175">Coiled coil</keyword>
<feature type="region of interest" description="Disordered" evidence="2">
    <location>
        <begin position="260"/>
        <end position="280"/>
    </location>
</feature>
<name>A0A835XZH9_9CHLO</name>
<dbReference type="EMBL" id="JAEHOE010000045">
    <property type="protein sequence ID" value="KAG2492472.1"/>
    <property type="molecule type" value="Genomic_DNA"/>
</dbReference>
<dbReference type="AlphaFoldDB" id="A0A835XZH9"/>
<evidence type="ECO:0000313" key="4">
    <source>
        <dbReference type="Proteomes" id="UP000612055"/>
    </source>
</evidence>
<feature type="region of interest" description="Disordered" evidence="2">
    <location>
        <begin position="1"/>
        <end position="25"/>
    </location>
</feature>
<evidence type="ECO:0000256" key="2">
    <source>
        <dbReference type="SAM" id="MobiDB-lite"/>
    </source>
</evidence>
<evidence type="ECO:0000313" key="3">
    <source>
        <dbReference type="EMBL" id="KAG2492472.1"/>
    </source>
</evidence>
<gene>
    <name evidence="3" type="ORF">HYH03_009413</name>
</gene>
<reference evidence="3" key="1">
    <citation type="journal article" date="2020" name="bioRxiv">
        <title>Comparative genomics of Chlamydomonas.</title>
        <authorList>
            <person name="Craig R.J."/>
            <person name="Hasan A.R."/>
            <person name="Ness R.W."/>
            <person name="Keightley P.D."/>
        </authorList>
    </citation>
    <scope>NUCLEOTIDE SEQUENCE</scope>
    <source>
        <strain evidence="3">CCAP 11/70</strain>
    </source>
</reference>
<feature type="compositionally biased region" description="Polar residues" evidence="2">
    <location>
        <begin position="271"/>
        <end position="280"/>
    </location>
</feature>
<dbReference type="OrthoDB" id="532390at2759"/>
<feature type="coiled-coil region" evidence="1">
    <location>
        <begin position="58"/>
        <end position="113"/>
    </location>
</feature>
<comment type="caution">
    <text evidence="3">The sequence shown here is derived from an EMBL/GenBank/DDBJ whole genome shotgun (WGS) entry which is preliminary data.</text>
</comment>
<evidence type="ECO:0000256" key="1">
    <source>
        <dbReference type="SAM" id="Coils"/>
    </source>
</evidence>
<protein>
    <submittedName>
        <fullName evidence="3">Uncharacterized protein</fullName>
    </submittedName>
</protein>
<organism evidence="3 4">
    <name type="scientific">Edaphochlamys debaryana</name>
    <dbReference type="NCBI Taxonomy" id="47281"/>
    <lineage>
        <taxon>Eukaryota</taxon>
        <taxon>Viridiplantae</taxon>
        <taxon>Chlorophyta</taxon>
        <taxon>core chlorophytes</taxon>
        <taxon>Chlorophyceae</taxon>
        <taxon>CS clade</taxon>
        <taxon>Chlamydomonadales</taxon>
        <taxon>Chlamydomonadales incertae sedis</taxon>
        <taxon>Edaphochlamys</taxon>
    </lineage>
</organism>